<dbReference type="Pfam" id="PF06527">
    <property type="entry name" value="TniQ"/>
    <property type="match status" value="1"/>
</dbReference>
<evidence type="ECO:0000259" key="1">
    <source>
        <dbReference type="Pfam" id="PF06527"/>
    </source>
</evidence>
<keyword evidence="3" id="KW-1185">Reference proteome</keyword>
<proteinExistence type="predicted"/>
<dbReference type="InterPro" id="IPR009492">
    <property type="entry name" value="TniQ"/>
</dbReference>
<name>A0ABX0BC51_9MICO</name>
<gene>
    <name evidence="2" type="ORF">GYH36_11780</name>
</gene>
<sequence length="510" mass="57564">MTGRLLPVRPEPARGEDLYSLAERIALMNGLHPATLGLTPNTVVRRSVKPEVIDRLAAASGLSRAAAKAMTIEVYPRAVVGRPGKPQPRSWRLPSVRWTCPRCTPRTGIYLRDWQLALHPLCVTCPSLLERPDDPWADAFPPDRRAVATQRRIAETLAMSRTRPWHAQKLRRLYTLITLVAFTADDEWPLLLGWEAEVREALTDRYRDWTQEPPGQPAHAAVLVLECSRALEDRQPRRRLVQEGWERLSGDPALARYAQRFDWNGLLPDIDADGPSSGIPVWDVDAWRRYRDLAHELEDVQERTGLRADHVPAWDLRRGEMFAPSEVDRAQRVEVAVTTHMLLAGPVHNEDTERRSRIALGVTGSGWTTRRLAYGRGVAAQAANEIRQLVGVLVEDGLVDYAERRRHLAEAPRLARRLRSLFQSWNPEASVPLEAVETWLWVAMTHSPPAEGFLLEPALELDRRLDPERRLMLHQAVGEYLKAVTRPDPLVADRRDGAGDVDAASWEVGA</sequence>
<evidence type="ECO:0000313" key="2">
    <source>
        <dbReference type="EMBL" id="NDO90135.1"/>
    </source>
</evidence>
<protein>
    <recommendedName>
        <fullName evidence="1">TniQ domain-containing protein</fullName>
    </recommendedName>
</protein>
<feature type="domain" description="TniQ" evidence="1">
    <location>
        <begin position="7"/>
        <end position="123"/>
    </location>
</feature>
<accession>A0ABX0BC51</accession>
<evidence type="ECO:0000313" key="3">
    <source>
        <dbReference type="Proteomes" id="UP000471672"/>
    </source>
</evidence>
<organism evidence="2 3">
    <name type="scientific">Cellulosimicrobium composti</name>
    <dbReference type="NCBI Taxonomy" id="2672572"/>
    <lineage>
        <taxon>Bacteria</taxon>
        <taxon>Bacillati</taxon>
        <taxon>Actinomycetota</taxon>
        <taxon>Actinomycetes</taxon>
        <taxon>Micrococcales</taxon>
        <taxon>Promicromonosporaceae</taxon>
        <taxon>Cellulosimicrobium</taxon>
    </lineage>
</organism>
<reference evidence="2 3" key="1">
    <citation type="journal article" date="2021" name="Arch. Microbiol.">
        <title>Cellulosimicrobium fucosivorans sp. nov., isolated from San Elijo Lagoon, contains a fucose metabolic pathway linked to carotenoid production.</title>
        <authorList>
            <person name="Aviles F.A."/>
            <person name="Kyndt J.A."/>
        </authorList>
    </citation>
    <scope>NUCLEOTIDE SEQUENCE [LARGE SCALE GENOMIC DNA]</scope>
    <source>
        <strain evidence="2 3">SE3</strain>
    </source>
</reference>
<comment type="caution">
    <text evidence="2">The sequence shown here is derived from an EMBL/GenBank/DDBJ whole genome shotgun (WGS) entry which is preliminary data.</text>
</comment>
<dbReference type="RefSeq" id="WP_162289933.1">
    <property type="nucleotide sequence ID" value="NZ_JAAFAN010000037.1"/>
</dbReference>
<dbReference type="Proteomes" id="UP000471672">
    <property type="component" value="Unassembled WGS sequence"/>
</dbReference>
<dbReference type="EMBL" id="JAAFAN010000037">
    <property type="protein sequence ID" value="NDO90135.1"/>
    <property type="molecule type" value="Genomic_DNA"/>
</dbReference>